<evidence type="ECO:0000313" key="3">
    <source>
        <dbReference type="Proteomes" id="UP000267821"/>
    </source>
</evidence>
<keyword evidence="1" id="KW-1133">Transmembrane helix</keyword>
<dbReference type="EMBL" id="ML121566">
    <property type="protein sequence ID" value="RPB20920.1"/>
    <property type="molecule type" value="Genomic_DNA"/>
</dbReference>
<keyword evidence="1" id="KW-0472">Membrane</keyword>
<organism evidence="2 3">
    <name type="scientific">Terfezia boudieri ATCC MYA-4762</name>
    <dbReference type="NCBI Taxonomy" id="1051890"/>
    <lineage>
        <taxon>Eukaryota</taxon>
        <taxon>Fungi</taxon>
        <taxon>Dikarya</taxon>
        <taxon>Ascomycota</taxon>
        <taxon>Pezizomycotina</taxon>
        <taxon>Pezizomycetes</taxon>
        <taxon>Pezizales</taxon>
        <taxon>Pezizaceae</taxon>
        <taxon>Terfezia</taxon>
    </lineage>
</organism>
<proteinExistence type="predicted"/>
<dbReference type="InParanoid" id="A0A3N4LDG2"/>
<accession>A0A3N4LDG2</accession>
<name>A0A3N4LDG2_9PEZI</name>
<evidence type="ECO:0000313" key="2">
    <source>
        <dbReference type="EMBL" id="RPB20920.1"/>
    </source>
</evidence>
<keyword evidence="3" id="KW-1185">Reference proteome</keyword>
<keyword evidence="1" id="KW-0812">Transmembrane</keyword>
<protein>
    <submittedName>
        <fullName evidence="2">Uncharacterized protein</fullName>
    </submittedName>
</protein>
<feature type="transmembrane region" description="Helical" evidence="1">
    <location>
        <begin position="55"/>
        <end position="74"/>
    </location>
</feature>
<dbReference type="Proteomes" id="UP000267821">
    <property type="component" value="Unassembled WGS sequence"/>
</dbReference>
<evidence type="ECO:0000256" key="1">
    <source>
        <dbReference type="SAM" id="Phobius"/>
    </source>
</evidence>
<dbReference type="AlphaFoldDB" id="A0A3N4LDG2"/>
<reference evidence="2 3" key="1">
    <citation type="journal article" date="2018" name="Nat. Ecol. Evol.">
        <title>Pezizomycetes genomes reveal the molecular basis of ectomycorrhizal truffle lifestyle.</title>
        <authorList>
            <person name="Murat C."/>
            <person name="Payen T."/>
            <person name="Noel B."/>
            <person name="Kuo A."/>
            <person name="Morin E."/>
            <person name="Chen J."/>
            <person name="Kohler A."/>
            <person name="Krizsan K."/>
            <person name="Balestrini R."/>
            <person name="Da Silva C."/>
            <person name="Montanini B."/>
            <person name="Hainaut M."/>
            <person name="Levati E."/>
            <person name="Barry K.W."/>
            <person name="Belfiori B."/>
            <person name="Cichocki N."/>
            <person name="Clum A."/>
            <person name="Dockter R.B."/>
            <person name="Fauchery L."/>
            <person name="Guy J."/>
            <person name="Iotti M."/>
            <person name="Le Tacon F."/>
            <person name="Lindquist E.A."/>
            <person name="Lipzen A."/>
            <person name="Malagnac F."/>
            <person name="Mello A."/>
            <person name="Molinier V."/>
            <person name="Miyauchi S."/>
            <person name="Poulain J."/>
            <person name="Riccioni C."/>
            <person name="Rubini A."/>
            <person name="Sitrit Y."/>
            <person name="Splivallo R."/>
            <person name="Traeger S."/>
            <person name="Wang M."/>
            <person name="Zifcakova L."/>
            <person name="Wipf D."/>
            <person name="Zambonelli A."/>
            <person name="Paolocci F."/>
            <person name="Nowrousian M."/>
            <person name="Ottonello S."/>
            <person name="Baldrian P."/>
            <person name="Spatafora J.W."/>
            <person name="Henrissat B."/>
            <person name="Nagy L.G."/>
            <person name="Aury J.M."/>
            <person name="Wincker P."/>
            <person name="Grigoriev I.V."/>
            <person name="Bonfante P."/>
            <person name="Martin F.M."/>
        </authorList>
    </citation>
    <scope>NUCLEOTIDE SEQUENCE [LARGE SCALE GENOMIC DNA]</scope>
    <source>
        <strain evidence="2 3">ATCC MYA-4762</strain>
    </source>
</reference>
<gene>
    <name evidence="2" type="ORF">L211DRAFT_489861</name>
</gene>
<feature type="transmembrane region" description="Helical" evidence="1">
    <location>
        <begin position="6"/>
        <end position="24"/>
    </location>
</feature>
<sequence>MYLNFIMAFYYFYVCSFFSLSLDITDMHCSYIRTWPFKKQFLFCMSFFLIPRPTYLYTLVVVMVAVVVVVSSLSPGREDGERWEFEDRKCQRKKRWD</sequence>